<feature type="region of interest" description="Disordered" evidence="1">
    <location>
        <begin position="110"/>
        <end position="146"/>
    </location>
</feature>
<proteinExistence type="predicted"/>
<dbReference type="EMBL" id="JACCFS010000001">
    <property type="protein sequence ID" value="NYJ37231.1"/>
    <property type="molecule type" value="Genomic_DNA"/>
</dbReference>
<organism evidence="2 3">
    <name type="scientific">Nocardiopsis aegyptia</name>
    <dbReference type="NCBI Taxonomy" id="220378"/>
    <lineage>
        <taxon>Bacteria</taxon>
        <taxon>Bacillati</taxon>
        <taxon>Actinomycetota</taxon>
        <taxon>Actinomycetes</taxon>
        <taxon>Streptosporangiales</taxon>
        <taxon>Nocardiopsidaceae</taxon>
        <taxon>Nocardiopsis</taxon>
    </lineage>
</organism>
<evidence type="ECO:0000313" key="2">
    <source>
        <dbReference type="EMBL" id="NYJ37231.1"/>
    </source>
</evidence>
<name>A0A7Z0JCH2_9ACTN</name>
<comment type="caution">
    <text evidence="2">The sequence shown here is derived from an EMBL/GenBank/DDBJ whole genome shotgun (WGS) entry which is preliminary data.</text>
</comment>
<sequence>MTENDGRPQESGRGEAPDLIDDALKLVDSLQRKLVTAGVRRGVSAVTSAPRKGDVWEEAIRLETKPERPAVEELFDIVRTSAPEVAGHLGRAGLALAGALGRTWDVVERSLEQTASDAGRPDGDGSGAGAGPERQEGAKPQVTSGE</sequence>
<accession>A0A7Z0JCH2</accession>
<dbReference type="RefSeq" id="WP_179827777.1">
    <property type="nucleotide sequence ID" value="NZ_JACCFS010000001.1"/>
</dbReference>
<dbReference type="Proteomes" id="UP000572051">
    <property type="component" value="Unassembled WGS sequence"/>
</dbReference>
<dbReference type="AlphaFoldDB" id="A0A7Z0JCH2"/>
<evidence type="ECO:0000313" key="3">
    <source>
        <dbReference type="Proteomes" id="UP000572051"/>
    </source>
</evidence>
<reference evidence="2 3" key="1">
    <citation type="submission" date="2020-07" db="EMBL/GenBank/DDBJ databases">
        <title>Sequencing the genomes of 1000 actinobacteria strains.</title>
        <authorList>
            <person name="Klenk H.-P."/>
        </authorList>
    </citation>
    <scope>NUCLEOTIDE SEQUENCE [LARGE SCALE GENOMIC DNA]</scope>
    <source>
        <strain evidence="2 3">DSM 44442</strain>
    </source>
</reference>
<keyword evidence="3" id="KW-1185">Reference proteome</keyword>
<gene>
    <name evidence="2" type="ORF">HNR10_005112</name>
</gene>
<evidence type="ECO:0000256" key="1">
    <source>
        <dbReference type="SAM" id="MobiDB-lite"/>
    </source>
</evidence>
<protein>
    <submittedName>
        <fullName evidence="2">Uncharacterized protein</fullName>
    </submittedName>
</protein>